<sequence length="182" mass="18744">MEMQVDWGVTVVGSMAVVVADFGASAAAARLALQSEGPPLGVCSDCADVEDVYVDAGVVEDEDGEGAVGASLLACIDQGCWTVLGGTAAAVLAEVLEVLVDKGTKASVQGEQVVQGCLYVSVQLLSGNRIRPYSGNLYFHNVAGDPGASLTVEVIILPTNAYDVALMCNHQNRRGAAPMESL</sequence>
<evidence type="ECO:0000313" key="2">
    <source>
        <dbReference type="Proteomes" id="UP000001058"/>
    </source>
</evidence>
<dbReference type="EMBL" id="GL378385">
    <property type="protein sequence ID" value="EFJ42175.1"/>
    <property type="molecule type" value="Genomic_DNA"/>
</dbReference>
<proteinExistence type="predicted"/>
<dbReference type="AlphaFoldDB" id="D8UDI8"/>
<reference evidence="1 2" key="1">
    <citation type="journal article" date="2010" name="Science">
        <title>Genomic analysis of organismal complexity in the multicellular green alga Volvox carteri.</title>
        <authorList>
            <person name="Prochnik S.E."/>
            <person name="Umen J."/>
            <person name="Nedelcu A.M."/>
            <person name="Hallmann A."/>
            <person name="Miller S.M."/>
            <person name="Nishii I."/>
            <person name="Ferris P."/>
            <person name="Kuo A."/>
            <person name="Mitros T."/>
            <person name="Fritz-Laylin L.K."/>
            <person name="Hellsten U."/>
            <person name="Chapman J."/>
            <person name="Simakov O."/>
            <person name="Rensing S.A."/>
            <person name="Terry A."/>
            <person name="Pangilinan J."/>
            <person name="Kapitonov V."/>
            <person name="Jurka J."/>
            <person name="Salamov A."/>
            <person name="Shapiro H."/>
            <person name="Schmutz J."/>
            <person name="Grimwood J."/>
            <person name="Lindquist E."/>
            <person name="Lucas S."/>
            <person name="Grigoriev I.V."/>
            <person name="Schmitt R."/>
            <person name="Kirk D."/>
            <person name="Rokhsar D.S."/>
        </authorList>
    </citation>
    <scope>NUCLEOTIDE SEQUENCE [LARGE SCALE GENOMIC DNA]</scope>
    <source>
        <strain evidence="2">f. Nagariensis / Eve</strain>
    </source>
</reference>
<dbReference type="InParanoid" id="D8UDI8"/>
<name>D8UDI8_VOLCA</name>
<gene>
    <name evidence="1" type="ORF">VOLCADRAFT_97743</name>
</gene>
<accession>D8UDI8</accession>
<dbReference type="GeneID" id="9622512"/>
<protein>
    <submittedName>
        <fullName evidence="1">Uncharacterized protein</fullName>
    </submittedName>
</protein>
<keyword evidence="2" id="KW-1185">Reference proteome</keyword>
<evidence type="ECO:0000313" key="1">
    <source>
        <dbReference type="EMBL" id="EFJ42175.1"/>
    </source>
</evidence>
<dbReference type="RefSeq" id="XP_002956718.1">
    <property type="nucleotide sequence ID" value="XM_002956672.1"/>
</dbReference>
<dbReference type="KEGG" id="vcn:VOLCADRAFT_97743"/>
<organism evidence="2">
    <name type="scientific">Volvox carteri f. nagariensis</name>
    <dbReference type="NCBI Taxonomy" id="3068"/>
    <lineage>
        <taxon>Eukaryota</taxon>
        <taxon>Viridiplantae</taxon>
        <taxon>Chlorophyta</taxon>
        <taxon>core chlorophytes</taxon>
        <taxon>Chlorophyceae</taxon>
        <taxon>CS clade</taxon>
        <taxon>Chlamydomonadales</taxon>
        <taxon>Volvocaceae</taxon>
        <taxon>Volvox</taxon>
    </lineage>
</organism>
<dbReference type="Proteomes" id="UP000001058">
    <property type="component" value="Unassembled WGS sequence"/>
</dbReference>